<protein>
    <recommendedName>
        <fullName evidence="3">Secreted protein</fullName>
    </recommendedName>
</protein>
<reference evidence="2" key="1">
    <citation type="journal article" date="2019" name="Int. J. Syst. Evol. Microbiol.">
        <title>The Global Catalogue of Microorganisms (GCM) 10K type strain sequencing project: providing services to taxonomists for standard genome sequencing and annotation.</title>
        <authorList>
            <consortium name="The Broad Institute Genomics Platform"/>
            <consortium name="The Broad Institute Genome Sequencing Center for Infectious Disease"/>
            <person name="Wu L."/>
            <person name="Ma J."/>
        </authorList>
    </citation>
    <scope>NUCLEOTIDE SEQUENCE [LARGE SCALE GENOMIC DNA]</scope>
    <source>
        <strain evidence="2">KCTC 42586</strain>
    </source>
</reference>
<evidence type="ECO:0008006" key="3">
    <source>
        <dbReference type="Google" id="ProtNLM"/>
    </source>
</evidence>
<accession>A0ABW0CX64</accession>
<dbReference type="RefSeq" id="WP_380864400.1">
    <property type="nucleotide sequence ID" value="NZ_JBHSKM010000044.1"/>
</dbReference>
<dbReference type="EMBL" id="JBHSKM010000044">
    <property type="protein sequence ID" value="MFC5219697.1"/>
    <property type="molecule type" value="Genomic_DNA"/>
</dbReference>
<evidence type="ECO:0000313" key="1">
    <source>
        <dbReference type="EMBL" id="MFC5219697.1"/>
    </source>
</evidence>
<organism evidence="1 2">
    <name type="scientific">Streptomyces coerulescens</name>
    <dbReference type="NCBI Taxonomy" id="29304"/>
    <lineage>
        <taxon>Bacteria</taxon>
        <taxon>Bacillati</taxon>
        <taxon>Actinomycetota</taxon>
        <taxon>Actinomycetes</taxon>
        <taxon>Kitasatosporales</taxon>
        <taxon>Streptomycetaceae</taxon>
        <taxon>Streptomyces</taxon>
    </lineage>
</organism>
<name>A0ABW0CX64_STRCD</name>
<evidence type="ECO:0000313" key="2">
    <source>
        <dbReference type="Proteomes" id="UP001596263"/>
    </source>
</evidence>
<comment type="caution">
    <text evidence="1">The sequence shown here is derived from an EMBL/GenBank/DDBJ whole genome shotgun (WGS) entry which is preliminary data.</text>
</comment>
<dbReference type="Proteomes" id="UP001596263">
    <property type="component" value="Unassembled WGS sequence"/>
</dbReference>
<sequence length="87" mass="9109">MTAAAILAPLAPSRSIDPVLISLAAVTGGVLRGCFGLQAGEESDSCGAGQEKLNRRQGDSVSATVLRRPASSRCRISELRDRRADLD</sequence>
<proteinExistence type="predicted"/>
<keyword evidence="2" id="KW-1185">Reference proteome</keyword>
<gene>
    <name evidence="1" type="ORF">ACFPQ9_38320</name>
</gene>